<protein>
    <submittedName>
        <fullName evidence="7">RNA polymerase sigma-70 factor, ECF subfamily</fullName>
    </submittedName>
</protein>
<dbReference type="InterPro" id="IPR013325">
    <property type="entry name" value="RNA_pol_sigma_r2"/>
</dbReference>
<dbReference type="Proteomes" id="UP000199534">
    <property type="component" value="Unassembled WGS sequence"/>
</dbReference>
<dbReference type="PANTHER" id="PTHR43133:SF51">
    <property type="entry name" value="RNA POLYMERASE SIGMA FACTOR"/>
    <property type="match status" value="1"/>
</dbReference>
<sequence length="182" mass="21265">MGTETEFIARLQSDSTRELAFKELVATYQERLYWHVRRIVLVHADADDVLQNTFIKIYRNIGKFNEQSKLYSWMYRIATNEALSFLKTETRMRKLKDEEQQSYLAGKLAADPYFDGDQAQLLLQQAIAGLPEKQRLVFNMKYYQQLKYKDMADILETSEGALKASYHLASKKIEEYIKGVNA</sequence>
<dbReference type="SUPFAM" id="SSF88659">
    <property type="entry name" value="Sigma3 and sigma4 domains of RNA polymerase sigma factors"/>
    <property type="match status" value="1"/>
</dbReference>
<keyword evidence="8" id="KW-1185">Reference proteome</keyword>
<dbReference type="GO" id="GO:0016987">
    <property type="term" value="F:sigma factor activity"/>
    <property type="evidence" value="ECO:0007669"/>
    <property type="project" value="UniProtKB-KW"/>
</dbReference>
<evidence type="ECO:0000256" key="1">
    <source>
        <dbReference type="ARBA" id="ARBA00010641"/>
    </source>
</evidence>
<keyword evidence="3" id="KW-0731">Sigma factor</keyword>
<reference evidence="7 8" key="1">
    <citation type="submission" date="2016-10" db="EMBL/GenBank/DDBJ databases">
        <authorList>
            <person name="de Groot N.N."/>
        </authorList>
    </citation>
    <scope>NUCLEOTIDE SEQUENCE [LARGE SCALE GENOMIC DNA]</scope>
    <source>
        <strain evidence="7 8">DSM 21019</strain>
    </source>
</reference>
<dbReference type="InterPro" id="IPR036388">
    <property type="entry name" value="WH-like_DNA-bd_sf"/>
</dbReference>
<dbReference type="Pfam" id="PF08281">
    <property type="entry name" value="Sigma70_r4_2"/>
    <property type="match status" value="1"/>
</dbReference>
<evidence type="ECO:0000313" key="8">
    <source>
        <dbReference type="Proteomes" id="UP000199534"/>
    </source>
</evidence>
<name>A0A1I6FN10_9FLAO</name>
<dbReference type="OrthoDB" id="9780326at2"/>
<keyword evidence="2" id="KW-0805">Transcription regulation</keyword>
<dbReference type="InterPro" id="IPR007627">
    <property type="entry name" value="RNA_pol_sigma70_r2"/>
</dbReference>
<evidence type="ECO:0000259" key="6">
    <source>
        <dbReference type="Pfam" id="PF08281"/>
    </source>
</evidence>
<dbReference type="Pfam" id="PF04542">
    <property type="entry name" value="Sigma70_r2"/>
    <property type="match status" value="1"/>
</dbReference>
<evidence type="ECO:0000313" key="7">
    <source>
        <dbReference type="EMBL" id="SFR31234.1"/>
    </source>
</evidence>
<dbReference type="Gene3D" id="1.10.10.10">
    <property type="entry name" value="Winged helix-like DNA-binding domain superfamily/Winged helix DNA-binding domain"/>
    <property type="match status" value="1"/>
</dbReference>
<dbReference type="STRING" id="400055.SAMN04490243_0061"/>
<dbReference type="GO" id="GO:0003677">
    <property type="term" value="F:DNA binding"/>
    <property type="evidence" value="ECO:0007669"/>
    <property type="project" value="InterPro"/>
</dbReference>
<dbReference type="EMBL" id="FOYQ01000001">
    <property type="protein sequence ID" value="SFR31234.1"/>
    <property type="molecule type" value="Genomic_DNA"/>
</dbReference>
<evidence type="ECO:0000259" key="5">
    <source>
        <dbReference type="Pfam" id="PF04542"/>
    </source>
</evidence>
<dbReference type="InterPro" id="IPR039425">
    <property type="entry name" value="RNA_pol_sigma-70-like"/>
</dbReference>
<keyword evidence="4" id="KW-0804">Transcription</keyword>
<evidence type="ECO:0000256" key="3">
    <source>
        <dbReference type="ARBA" id="ARBA00023082"/>
    </source>
</evidence>
<proteinExistence type="inferred from homology"/>
<evidence type="ECO:0000256" key="2">
    <source>
        <dbReference type="ARBA" id="ARBA00023015"/>
    </source>
</evidence>
<dbReference type="InterPro" id="IPR013324">
    <property type="entry name" value="RNA_pol_sigma_r3/r4-like"/>
</dbReference>
<dbReference type="RefSeq" id="WP_092979765.1">
    <property type="nucleotide sequence ID" value="NZ_FOYQ01000001.1"/>
</dbReference>
<gene>
    <name evidence="7" type="ORF">SAMN04490243_0061</name>
</gene>
<dbReference type="PANTHER" id="PTHR43133">
    <property type="entry name" value="RNA POLYMERASE ECF-TYPE SIGMA FACTO"/>
    <property type="match status" value="1"/>
</dbReference>
<dbReference type="GO" id="GO:0006352">
    <property type="term" value="P:DNA-templated transcription initiation"/>
    <property type="evidence" value="ECO:0007669"/>
    <property type="project" value="InterPro"/>
</dbReference>
<dbReference type="InterPro" id="IPR014284">
    <property type="entry name" value="RNA_pol_sigma-70_dom"/>
</dbReference>
<accession>A0A1I6FN10</accession>
<feature type="domain" description="RNA polymerase sigma factor 70 region 4 type 2" evidence="6">
    <location>
        <begin position="121"/>
        <end position="173"/>
    </location>
</feature>
<comment type="similarity">
    <text evidence="1">Belongs to the sigma-70 factor family. ECF subfamily.</text>
</comment>
<dbReference type="InterPro" id="IPR013249">
    <property type="entry name" value="RNA_pol_sigma70_r4_t2"/>
</dbReference>
<dbReference type="Gene3D" id="1.10.1740.10">
    <property type="match status" value="1"/>
</dbReference>
<dbReference type="SUPFAM" id="SSF88946">
    <property type="entry name" value="Sigma2 domain of RNA polymerase sigma factors"/>
    <property type="match status" value="1"/>
</dbReference>
<evidence type="ECO:0000256" key="4">
    <source>
        <dbReference type="ARBA" id="ARBA00023163"/>
    </source>
</evidence>
<organism evidence="7 8">
    <name type="scientific">Robiginitalea myxolifaciens</name>
    <dbReference type="NCBI Taxonomy" id="400055"/>
    <lineage>
        <taxon>Bacteria</taxon>
        <taxon>Pseudomonadati</taxon>
        <taxon>Bacteroidota</taxon>
        <taxon>Flavobacteriia</taxon>
        <taxon>Flavobacteriales</taxon>
        <taxon>Flavobacteriaceae</taxon>
        <taxon>Robiginitalea</taxon>
    </lineage>
</organism>
<dbReference type="NCBIfam" id="TIGR02937">
    <property type="entry name" value="sigma70-ECF"/>
    <property type="match status" value="1"/>
</dbReference>
<feature type="domain" description="RNA polymerase sigma-70 region 2" evidence="5">
    <location>
        <begin position="24"/>
        <end position="91"/>
    </location>
</feature>
<dbReference type="AlphaFoldDB" id="A0A1I6FN10"/>